<evidence type="ECO:0000313" key="3">
    <source>
        <dbReference type="Proteomes" id="UP000886520"/>
    </source>
</evidence>
<reference evidence="2" key="1">
    <citation type="submission" date="2021-01" db="EMBL/GenBank/DDBJ databases">
        <title>Adiantum capillus-veneris genome.</title>
        <authorList>
            <person name="Fang Y."/>
            <person name="Liao Q."/>
        </authorList>
    </citation>
    <scope>NUCLEOTIDE SEQUENCE</scope>
    <source>
        <strain evidence="2">H3</strain>
        <tissue evidence="2">Leaf</tissue>
    </source>
</reference>
<protein>
    <submittedName>
        <fullName evidence="2">Uncharacterized protein</fullName>
    </submittedName>
</protein>
<sequence>MIPSHQPSLLQPSSYPRPCGCQSSLGKSERRSLRGSGANESLLTVSKDEDSGKALVLTLALEEDCPLTCQIRGTILMWMFQMPMMMAYTIGVIETMSLTLAQTMASASTIT</sequence>
<dbReference type="AlphaFoldDB" id="A0A9D4U3L2"/>
<evidence type="ECO:0000313" key="2">
    <source>
        <dbReference type="EMBL" id="KAI5059536.1"/>
    </source>
</evidence>
<feature type="region of interest" description="Disordered" evidence="1">
    <location>
        <begin position="1"/>
        <end position="40"/>
    </location>
</feature>
<dbReference type="Proteomes" id="UP000886520">
    <property type="component" value="Chromosome 25"/>
</dbReference>
<dbReference type="EMBL" id="JABFUD020000025">
    <property type="protein sequence ID" value="KAI5059536.1"/>
    <property type="molecule type" value="Genomic_DNA"/>
</dbReference>
<feature type="compositionally biased region" description="Low complexity" evidence="1">
    <location>
        <begin position="1"/>
        <end position="16"/>
    </location>
</feature>
<accession>A0A9D4U3L2</accession>
<comment type="caution">
    <text evidence="2">The sequence shown here is derived from an EMBL/GenBank/DDBJ whole genome shotgun (WGS) entry which is preliminary data.</text>
</comment>
<evidence type="ECO:0000256" key="1">
    <source>
        <dbReference type="SAM" id="MobiDB-lite"/>
    </source>
</evidence>
<name>A0A9D4U3L2_ADICA</name>
<gene>
    <name evidence="2" type="ORF">GOP47_0025855</name>
</gene>
<organism evidence="2 3">
    <name type="scientific">Adiantum capillus-veneris</name>
    <name type="common">Maidenhair fern</name>
    <dbReference type="NCBI Taxonomy" id="13818"/>
    <lineage>
        <taxon>Eukaryota</taxon>
        <taxon>Viridiplantae</taxon>
        <taxon>Streptophyta</taxon>
        <taxon>Embryophyta</taxon>
        <taxon>Tracheophyta</taxon>
        <taxon>Polypodiopsida</taxon>
        <taxon>Polypodiidae</taxon>
        <taxon>Polypodiales</taxon>
        <taxon>Pteridineae</taxon>
        <taxon>Pteridaceae</taxon>
        <taxon>Vittarioideae</taxon>
        <taxon>Adiantum</taxon>
    </lineage>
</organism>
<keyword evidence="3" id="KW-1185">Reference proteome</keyword>
<proteinExistence type="predicted"/>